<dbReference type="Proteomes" id="UP000076865">
    <property type="component" value="Chromosome"/>
</dbReference>
<dbReference type="PATRIC" id="fig|294699.3.peg.2432"/>
<protein>
    <submittedName>
        <fullName evidence="1">Uncharacterized protein</fullName>
    </submittedName>
</protein>
<dbReference type="OrthoDB" id="2695475at2"/>
<dbReference type="EMBL" id="CP015438">
    <property type="protein sequence ID" value="ANB60333.1"/>
    <property type="molecule type" value="Genomic_DNA"/>
</dbReference>
<proteinExistence type="predicted"/>
<keyword evidence="2" id="KW-1185">Reference proteome</keyword>
<evidence type="ECO:0000313" key="1">
    <source>
        <dbReference type="EMBL" id="ANB60333.1"/>
    </source>
</evidence>
<gene>
    <name evidence="1" type="ORF">GFC30_2363</name>
</gene>
<reference evidence="1 2" key="1">
    <citation type="journal article" date="2006" name="Syst. Appl. Microbiol.">
        <title>Anoxybacillus amylolyticus sp. nov., a thermophilic amylase producing bacterium isolated from Mount Rittmann (Antarctica).</title>
        <authorList>
            <person name="Poli A."/>
            <person name="Esposito E."/>
            <person name="Lama L."/>
            <person name="Orlando P."/>
            <person name="Nicolaus G."/>
            <person name="de Appolonia F."/>
            <person name="Gambacorta A."/>
            <person name="Nicolaus B."/>
        </authorList>
    </citation>
    <scope>NUCLEOTIDE SEQUENCE [LARGE SCALE GENOMIC DNA]</scope>
    <source>
        <strain evidence="1 2">DSM 15939</strain>
    </source>
</reference>
<dbReference type="KEGG" id="aamy:GFC30_2363"/>
<dbReference type="AlphaFoldDB" id="A0A160F3Y3"/>
<accession>A0A160F3Y3</accession>
<dbReference type="RefSeq" id="WP_066325690.1">
    <property type="nucleotide sequence ID" value="NZ_CP015438.1"/>
</dbReference>
<name>A0A160F3Y3_9BACL</name>
<organism evidence="1 2">
    <name type="scientific">Anoxybacteroides amylolyticum</name>
    <dbReference type="NCBI Taxonomy" id="294699"/>
    <lineage>
        <taxon>Bacteria</taxon>
        <taxon>Bacillati</taxon>
        <taxon>Bacillota</taxon>
        <taxon>Bacilli</taxon>
        <taxon>Bacillales</taxon>
        <taxon>Anoxybacillaceae</taxon>
        <taxon>Anoxybacteroides</taxon>
    </lineage>
</organism>
<sequence>MSCVSNDDLFPRLFFAQSAVDLPITLSAAGTEVLRLDAFVTLSNDKVKLDSMVELSIASTNMTDTNITGVAYVLQRSTNGGAFVNIAQLDVETQITGAATVTVYPNLTWVDTPGVGTQIYRIIITGTPIAGVTFTAETRALNALVVPEA</sequence>
<evidence type="ECO:0000313" key="2">
    <source>
        <dbReference type="Proteomes" id="UP000076865"/>
    </source>
</evidence>